<keyword evidence="2 4" id="KW-0238">DNA-binding</keyword>
<feature type="domain" description="HTH psq-type" evidence="7">
    <location>
        <begin position="505"/>
        <end position="557"/>
    </location>
</feature>
<evidence type="ECO:0000256" key="2">
    <source>
        <dbReference type="ARBA" id="ARBA00023125"/>
    </source>
</evidence>
<dbReference type="EMBL" id="JAQQBS010000003">
    <property type="protein sequence ID" value="KAK0170736.1"/>
    <property type="molecule type" value="Genomic_DNA"/>
</dbReference>
<dbReference type="PANTHER" id="PTHR23110:SF101">
    <property type="entry name" value="PROTEIN JIM LOVELL"/>
    <property type="match status" value="1"/>
</dbReference>
<dbReference type="SUPFAM" id="SSF54695">
    <property type="entry name" value="POZ domain"/>
    <property type="match status" value="1"/>
</dbReference>
<reference evidence="8" key="2">
    <citation type="submission" date="2023-03" db="EMBL/GenBank/DDBJ databases">
        <authorList>
            <person name="Inwood S.N."/>
            <person name="Skelly J.G."/>
            <person name="Guhlin J."/>
            <person name="Harrop T.W.R."/>
            <person name="Goldson S.G."/>
            <person name="Dearden P.K."/>
        </authorList>
    </citation>
    <scope>NUCLEOTIDE SEQUENCE</scope>
    <source>
        <strain evidence="8">Irish</strain>
        <tissue evidence="8">Whole body</tissue>
    </source>
</reference>
<keyword evidence="3 4" id="KW-0539">Nucleus</keyword>
<feature type="compositionally biased region" description="Low complexity" evidence="5">
    <location>
        <begin position="686"/>
        <end position="696"/>
    </location>
</feature>
<dbReference type="SUPFAM" id="SSF46689">
    <property type="entry name" value="Homeodomain-like"/>
    <property type="match status" value="1"/>
</dbReference>
<reference evidence="8" key="1">
    <citation type="journal article" date="2023" name="bioRxiv">
        <title>Scaffold-level genome assemblies of two parasitoid biocontrol wasps reveal the parthenogenesis mechanism and an associated novel virus.</title>
        <authorList>
            <person name="Inwood S."/>
            <person name="Skelly J."/>
            <person name="Guhlin J."/>
            <person name="Harrop T."/>
            <person name="Goldson S."/>
            <person name="Dearden P."/>
        </authorList>
    </citation>
    <scope>NUCLEOTIDE SEQUENCE</scope>
    <source>
        <strain evidence="8">Irish</strain>
        <tissue evidence="8">Whole body</tissue>
    </source>
</reference>
<evidence type="ECO:0000259" key="6">
    <source>
        <dbReference type="PROSITE" id="PS50097"/>
    </source>
</evidence>
<feature type="domain" description="BTB" evidence="6">
    <location>
        <begin position="43"/>
        <end position="108"/>
    </location>
</feature>
<dbReference type="GO" id="GO:0005634">
    <property type="term" value="C:nucleus"/>
    <property type="evidence" value="ECO:0007669"/>
    <property type="project" value="UniProtKB-SubCell"/>
</dbReference>
<proteinExistence type="predicted"/>
<feature type="compositionally biased region" description="Basic and acidic residues" evidence="5">
    <location>
        <begin position="479"/>
        <end position="492"/>
    </location>
</feature>
<dbReference type="InterPro" id="IPR009057">
    <property type="entry name" value="Homeodomain-like_sf"/>
</dbReference>
<sequence>MSSTAESPDGGMALQSHYSLRWNNHQTHILQAFEALLHAEILVDVTLVCSDISLRAHKVVLSACSPFFERIFAEHPCKHPVIVLKDFAGQEIAALIDFMYRGEVRVGREDLSGLMSAAESLQVRGLASSEPRPASPPDTPIETPTDLLLGDRLTPEVTRQESPIEDDIGSDTTPTREPREFSSDEHRDRLPHMTHLNFSLRELRDTCNSPLMPRRKQARPRRRSGEMIPQDLSRPHPPSSLSPPSGLNLISHHQLQQLSPPNNFHHQQIQPSQQQLQDLSINHDQNRDDIAENLSMKRSLSPCLPSEHGIKTESETASSPRGSPLTGTSLHPDGSLHDLPAASLPSMSALSLTPPHHHSEYLTSLGQLAAQWLPNHAQSQLQNPSHHPREGSPQSHNRLHPFQHPDSPLTSRRSVAVFSMDGVSPLGPGSGLFPHGGGIERGSLLADIHDSFKPEALHGLFGSANLVHHPVKKSKKHRGDSDGHRRWSDHGRGMPIGRPKGQHSAPRGGPPRSWTNAELTEALQHVWNKKMTTSQASRIFGIPYNSLLMYVRGKYGKSLKLEQLRRDCTGATGEVMNSLNNNVKPIQPPSQLSHPLAGLPHPDDGAFPHHPLLGGNLPQGFFPDFGAAFPVPVSMVHLLPPSEQKAFDPSTNPGSLSERGSGGGSGNGGSASVGSLSGHIGGGGSDLPPLSRSPSPANNNEHDAIPQPPQSAPALLQQNGSE</sequence>
<evidence type="ECO:0000256" key="1">
    <source>
        <dbReference type="ARBA" id="ARBA00004123"/>
    </source>
</evidence>
<dbReference type="Gene3D" id="3.30.710.10">
    <property type="entry name" value="Potassium Channel Kv1.1, Chain A"/>
    <property type="match status" value="1"/>
</dbReference>
<feature type="DNA-binding region" description="H-T-H motif" evidence="4">
    <location>
        <begin position="533"/>
        <end position="553"/>
    </location>
</feature>
<evidence type="ECO:0000259" key="7">
    <source>
        <dbReference type="PROSITE" id="PS50960"/>
    </source>
</evidence>
<dbReference type="FunFam" id="1.10.10.60:FF:000019">
    <property type="entry name" value="Ligand-dependent corepressor isoform 1"/>
    <property type="match status" value="1"/>
</dbReference>
<feature type="compositionally biased region" description="Gly residues" evidence="5">
    <location>
        <begin position="660"/>
        <end position="671"/>
    </location>
</feature>
<evidence type="ECO:0000313" key="8">
    <source>
        <dbReference type="EMBL" id="KAK0170736.1"/>
    </source>
</evidence>
<evidence type="ECO:0000313" key="9">
    <source>
        <dbReference type="Proteomes" id="UP001168990"/>
    </source>
</evidence>
<dbReference type="AlphaFoldDB" id="A0AA39FJS1"/>
<gene>
    <name evidence="8" type="ORF">PV328_008544</name>
</gene>
<dbReference type="CDD" id="cd18315">
    <property type="entry name" value="BTB_POZ_BAB-like"/>
    <property type="match status" value="1"/>
</dbReference>
<feature type="compositionally biased region" description="Basic residues" evidence="5">
    <location>
        <begin position="213"/>
        <end position="222"/>
    </location>
</feature>
<dbReference type="GO" id="GO:0003677">
    <property type="term" value="F:DNA binding"/>
    <property type="evidence" value="ECO:0007669"/>
    <property type="project" value="UniProtKB-UniRule"/>
</dbReference>
<dbReference type="InterPro" id="IPR011333">
    <property type="entry name" value="SKP1/BTB/POZ_sf"/>
</dbReference>
<comment type="caution">
    <text evidence="8">The sequence shown here is derived from an EMBL/GenBank/DDBJ whole genome shotgun (WGS) entry which is preliminary data.</text>
</comment>
<dbReference type="Proteomes" id="UP001168990">
    <property type="component" value="Unassembled WGS sequence"/>
</dbReference>
<keyword evidence="9" id="KW-1185">Reference proteome</keyword>
<evidence type="ECO:0000256" key="4">
    <source>
        <dbReference type="PROSITE-ProRule" id="PRU00320"/>
    </source>
</evidence>
<dbReference type="Pfam" id="PF05225">
    <property type="entry name" value="HTH_psq"/>
    <property type="match status" value="1"/>
</dbReference>
<feature type="compositionally biased region" description="Low complexity" evidence="5">
    <location>
        <begin position="712"/>
        <end position="722"/>
    </location>
</feature>
<evidence type="ECO:0008006" key="10">
    <source>
        <dbReference type="Google" id="ProtNLM"/>
    </source>
</evidence>
<evidence type="ECO:0000256" key="3">
    <source>
        <dbReference type="ARBA" id="ARBA00023242"/>
    </source>
</evidence>
<protein>
    <recommendedName>
        <fullName evidence="10">Protein jim lovell</fullName>
    </recommendedName>
</protein>
<evidence type="ECO:0000256" key="5">
    <source>
        <dbReference type="SAM" id="MobiDB-lite"/>
    </source>
</evidence>
<feature type="region of interest" description="Disordered" evidence="5">
    <location>
        <begin position="378"/>
        <end position="409"/>
    </location>
</feature>
<dbReference type="Pfam" id="PF00651">
    <property type="entry name" value="BTB"/>
    <property type="match status" value="1"/>
</dbReference>
<dbReference type="InterPro" id="IPR007889">
    <property type="entry name" value="HTH_Psq"/>
</dbReference>
<comment type="subcellular location">
    <subcellularLocation>
        <location evidence="1 4">Nucleus</location>
    </subcellularLocation>
</comment>
<dbReference type="PANTHER" id="PTHR23110">
    <property type="entry name" value="BTB DOMAIN TRANSCRIPTION FACTOR"/>
    <property type="match status" value="1"/>
</dbReference>
<feature type="region of interest" description="Disordered" evidence="5">
    <location>
        <begin position="297"/>
        <end position="341"/>
    </location>
</feature>
<feature type="region of interest" description="Disordered" evidence="5">
    <location>
        <begin position="123"/>
        <end position="248"/>
    </location>
</feature>
<feature type="compositionally biased region" description="Polar residues" evidence="5">
    <location>
        <begin position="315"/>
        <end position="329"/>
    </location>
</feature>
<dbReference type="SMART" id="SM00225">
    <property type="entry name" value="BTB"/>
    <property type="match status" value="1"/>
</dbReference>
<dbReference type="InterPro" id="IPR000210">
    <property type="entry name" value="BTB/POZ_dom"/>
</dbReference>
<feature type="compositionally biased region" description="Basic and acidic residues" evidence="5">
    <location>
        <begin position="174"/>
        <end position="191"/>
    </location>
</feature>
<dbReference type="PROSITE" id="PS50960">
    <property type="entry name" value="HTH_PSQ"/>
    <property type="match status" value="1"/>
</dbReference>
<dbReference type="InterPro" id="IPR051095">
    <property type="entry name" value="Dros_DevTransReg"/>
</dbReference>
<feature type="region of interest" description="Disordered" evidence="5">
    <location>
        <begin position="470"/>
        <end position="515"/>
    </location>
</feature>
<dbReference type="GO" id="GO:0006357">
    <property type="term" value="P:regulation of transcription by RNA polymerase II"/>
    <property type="evidence" value="ECO:0007669"/>
    <property type="project" value="TreeGrafter"/>
</dbReference>
<dbReference type="Gene3D" id="1.10.10.60">
    <property type="entry name" value="Homeodomain-like"/>
    <property type="match status" value="1"/>
</dbReference>
<accession>A0AA39FJS1</accession>
<name>A0AA39FJS1_9HYME</name>
<organism evidence="8 9">
    <name type="scientific">Microctonus aethiopoides</name>
    <dbReference type="NCBI Taxonomy" id="144406"/>
    <lineage>
        <taxon>Eukaryota</taxon>
        <taxon>Metazoa</taxon>
        <taxon>Ecdysozoa</taxon>
        <taxon>Arthropoda</taxon>
        <taxon>Hexapoda</taxon>
        <taxon>Insecta</taxon>
        <taxon>Pterygota</taxon>
        <taxon>Neoptera</taxon>
        <taxon>Endopterygota</taxon>
        <taxon>Hymenoptera</taxon>
        <taxon>Apocrita</taxon>
        <taxon>Ichneumonoidea</taxon>
        <taxon>Braconidae</taxon>
        <taxon>Euphorinae</taxon>
        <taxon>Microctonus</taxon>
    </lineage>
</organism>
<dbReference type="PROSITE" id="PS50097">
    <property type="entry name" value="BTB"/>
    <property type="match status" value="1"/>
</dbReference>
<feature type="region of interest" description="Disordered" evidence="5">
    <location>
        <begin position="644"/>
        <end position="722"/>
    </location>
</feature>